<proteinExistence type="predicted"/>
<gene>
    <name evidence="2" type="ORF">D6C84_07500</name>
</gene>
<accession>A0A4S9XNP5</accession>
<sequence>MYFLLLTRFFLSLVLQVCEVWMIGKEEKGSGGCRSRFEDLVHLVQGDQWTLQAHRNLEAEEANGEAVDSGDGRVVELMQSMRGCSRIMA</sequence>
<reference evidence="2 3" key="1">
    <citation type="submission" date="2018-10" db="EMBL/GenBank/DDBJ databases">
        <title>Fifty Aureobasidium pullulans genomes reveal a recombining polyextremotolerant generalist.</title>
        <authorList>
            <person name="Gostincar C."/>
            <person name="Turk M."/>
            <person name="Zajc J."/>
            <person name="Gunde-Cimerman N."/>
        </authorList>
    </citation>
    <scope>NUCLEOTIDE SEQUENCE [LARGE SCALE GENOMIC DNA]</scope>
    <source>
        <strain evidence="2 3">EXF-3403</strain>
    </source>
</reference>
<evidence type="ECO:0008006" key="4">
    <source>
        <dbReference type="Google" id="ProtNLM"/>
    </source>
</evidence>
<evidence type="ECO:0000313" key="2">
    <source>
        <dbReference type="EMBL" id="THZ80391.1"/>
    </source>
</evidence>
<comment type="caution">
    <text evidence="2">The sequence shown here is derived from an EMBL/GenBank/DDBJ whole genome shotgun (WGS) entry which is preliminary data.</text>
</comment>
<evidence type="ECO:0000313" key="3">
    <source>
        <dbReference type="Proteomes" id="UP000310039"/>
    </source>
</evidence>
<dbReference type="EMBL" id="QZBT01000130">
    <property type="protein sequence ID" value="THZ80391.1"/>
    <property type="molecule type" value="Genomic_DNA"/>
</dbReference>
<evidence type="ECO:0000256" key="1">
    <source>
        <dbReference type="SAM" id="SignalP"/>
    </source>
</evidence>
<organism evidence="2 3">
    <name type="scientific">Aureobasidium pullulans</name>
    <name type="common">Black yeast</name>
    <name type="synonym">Pullularia pullulans</name>
    <dbReference type="NCBI Taxonomy" id="5580"/>
    <lineage>
        <taxon>Eukaryota</taxon>
        <taxon>Fungi</taxon>
        <taxon>Dikarya</taxon>
        <taxon>Ascomycota</taxon>
        <taxon>Pezizomycotina</taxon>
        <taxon>Dothideomycetes</taxon>
        <taxon>Dothideomycetidae</taxon>
        <taxon>Dothideales</taxon>
        <taxon>Saccotheciaceae</taxon>
        <taxon>Aureobasidium</taxon>
    </lineage>
</organism>
<feature type="chain" id="PRO_5020593138" description="Secreted protein" evidence="1">
    <location>
        <begin position="17"/>
        <end position="89"/>
    </location>
</feature>
<keyword evidence="1" id="KW-0732">Signal</keyword>
<dbReference type="Proteomes" id="UP000310039">
    <property type="component" value="Unassembled WGS sequence"/>
</dbReference>
<feature type="signal peptide" evidence="1">
    <location>
        <begin position="1"/>
        <end position="16"/>
    </location>
</feature>
<dbReference type="AlphaFoldDB" id="A0A4S9XNP5"/>
<protein>
    <recommendedName>
        <fullName evidence="4">Secreted protein</fullName>
    </recommendedName>
</protein>
<name>A0A4S9XNP5_AURPU</name>